<proteinExistence type="predicted"/>
<protein>
    <submittedName>
        <fullName evidence="2">Uncharacterized protein</fullName>
    </submittedName>
</protein>
<evidence type="ECO:0000313" key="2">
    <source>
        <dbReference type="EMBL" id="MFC5635837.1"/>
    </source>
</evidence>
<reference evidence="3" key="1">
    <citation type="journal article" date="2019" name="Int. J. Syst. Evol. Microbiol.">
        <title>The Global Catalogue of Microorganisms (GCM) 10K type strain sequencing project: providing services to taxonomists for standard genome sequencing and annotation.</title>
        <authorList>
            <consortium name="The Broad Institute Genomics Platform"/>
            <consortium name="The Broad Institute Genome Sequencing Center for Infectious Disease"/>
            <person name="Wu L."/>
            <person name="Ma J."/>
        </authorList>
    </citation>
    <scope>NUCLEOTIDE SEQUENCE [LARGE SCALE GENOMIC DNA]</scope>
    <source>
        <strain evidence="3">CGMCC 4.7248</strain>
    </source>
</reference>
<evidence type="ECO:0000313" key="3">
    <source>
        <dbReference type="Proteomes" id="UP001596154"/>
    </source>
</evidence>
<comment type="caution">
    <text evidence="2">The sequence shown here is derived from an EMBL/GenBank/DDBJ whole genome shotgun (WGS) entry which is preliminary data.</text>
</comment>
<dbReference type="Proteomes" id="UP001596154">
    <property type="component" value="Unassembled WGS sequence"/>
</dbReference>
<sequence>MIVSYTHDDRVEEYSTDDLATIESAEVERVTGLEWDDVETALKAQKPLAMSAIIWVFRRRQTAGLRFADFSLAQWKKRLKARLEYGEILDLLEGVQLQLGGDAIEDAAKNLRVLAHNPDDVDRALAEMAAPKGQPPTQPVTASTTSDGPLDGWATSSISTGP</sequence>
<dbReference type="EMBL" id="JBHSNY010000006">
    <property type="protein sequence ID" value="MFC5635837.1"/>
    <property type="molecule type" value="Genomic_DNA"/>
</dbReference>
<dbReference type="RefSeq" id="WP_381022740.1">
    <property type="nucleotide sequence ID" value="NZ_JBHSNY010000006.1"/>
</dbReference>
<accession>A0ABW0UT49</accession>
<organism evidence="2 3">
    <name type="scientific">Streptomyces bullii</name>
    <dbReference type="NCBI Taxonomy" id="349910"/>
    <lineage>
        <taxon>Bacteria</taxon>
        <taxon>Bacillati</taxon>
        <taxon>Actinomycetota</taxon>
        <taxon>Actinomycetes</taxon>
        <taxon>Kitasatosporales</taxon>
        <taxon>Streptomycetaceae</taxon>
        <taxon>Streptomyces</taxon>
    </lineage>
</organism>
<feature type="region of interest" description="Disordered" evidence="1">
    <location>
        <begin position="126"/>
        <end position="162"/>
    </location>
</feature>
<keyword evidence="3" id="KW-1185">Reference proteome</keyword>
<evidence type="ECO:0000256" key="1">
    <source>
        <dbReference type="SAM" id="MobiDB-lite"/>
    </source>
</evidence>
<name>A0ABW0UT49_9ACTN</name>
<gene>
    <name evidence="2" type="ORF">ACFPZJ_18975</name>
</gene>